<dbReference type="FunFam" id="1.20.1740.10:FF:000046">
    <property type="entry name" value="Amino-acid permease, putative"/>
    <property type="match status" value="1"/>
</dbReference>
<feature type="transmembrane region" description="Helical" evidence="6">
    <location>
        <begin position="407"/>
        <end position="428"/>
    </location>
</feature>
<feature type="transmembrane region" description="Helical" evidence="6">
    <location>
        <begin position="150"/>
        <end position="174"/>
    </location>
</feature>
<dbReference type="STRING" id="1245528.M3K7G1"/>
<dbReference type="HOGENOM" id="CLU_004495_2_4_1"/>
<evidence type="ECO:0000256" key="5">
    <source>
        <dbReference type="ARBA" id="ARBA00023136"/>
    </source>
</evidence>
<dbReference type="PANTHER" id="PTHR45649">
    <property type="entry name" value="AMINO-ACID PERMEASE BAT1"/>
    <property type="match status" value="1"/>
</dbReference>
<proteinExistence type="predicted"/>
<protein>
    <submittedName>
        <fullName evidence="7">Choline transport protein</fullName>
    </submittedName>
</protein>
<keyword evidence="3 6" id="KW-0812">Transmembrane</keyword>
<dbReference type="GO" id="GO:0016020">
    <property type="term" value="C:membrane"/>
    <property type="evidence" value="ECO:0007669"/>
    <property type="project" value="UniProtKB-SubCell"/>
</dbReference>
<accession>M3K7G1</accession>
<dbReference type="InterPro" id="IPR004840">
    <property type="entry name" value="Amino_acid_permease_CS"/>
</dbReference>
<feature type="transmembrane region" description="Helical" evidence="6">
    <location>
        <begin position="263"/>
        <end position="284"/>
    </location>
</feature>
<evidence type="ECO:0000256" key="4">
    <source>
        <dbReference type="ARBA" id="ARBA00022989"/>
    </source>
</evidence>
<keyword evidence="4 6" id="KW-1133">Transmembrane helix</keyword>
<feature type="transmembrane region" description="Helical" evidence="6">
    <location>
        <begin position="468"/>
        <end position="492"/>
    </location>
</feature>
<keyword evidence="2" id="KW-0813">Transport</keyword>
<gene>
    <name evidence="7" type="ORF">G210_5987</name>
</gene>
<dbReference type="Pfam" id="PF13520">
    <property type="entry name" value="AA_permease_2"/>
    <property type="match status" value="1"/>
</dbReference>
<evidence type="ECO:0000313" key="8">
    <source>
        <dbReference type="Proteomes" id="UP000011777"/>
    </source>
</evidence>
<keyword evidence="8" id="KW-1185">Reference proteome</keyword>
<dbReference type="AlphaFoldDB" id="M3K7G1"/>
<feature type="transmembrane region" description="Helical" evidence="6">
    <location>
        <begin position="71"/>
        <end position="97"/>
    </location>
</feature>
<dbReference type="Proteomes" id="UP000011777">
    <property type="component" value="Unassembled WGS sequence"/>
</dbReference>
<dbReference type="InterPro" id="IPR002293">
    <property type="entry name" value="AA/rel_permease1"/>
</dbReference>
<name>M3K7G1_CANMX</name>
<feature type="transmembrane region" description="Helical" evidence="6">
    <location>
        <begin position="304"/>
        <end position="327"/>
    </location>
</feature>
<feature type="transmembrane region" description="Helical" evidence="6">
    <location>
        <begin position="434"/>
        <end position="456"/>
    </location>
</feature>
<dbReference type="PANTHER" id="PTHR45649:SF7">
    <property type="entry name" value="CHOLINE TRANSPORT PROTEIN"/>
    <property type="match status" value="1"/>
</dbReference>
<evidence type="ECO:0000256" key="3">
    <source>
        <dbReference type="ARBA" id="ARBA00022692"/>
    </source>
</evidence>
<sequence length="559" mass="61830">MKDIEKTDNVSIGSQSGEGEIISTNQFSQNFGVVTSLDAKEQERLMKEAQANLDLVAETGYSPELRRGFSVWSLLGVAFGLTNSWFGISGGLVAGISSGGPMMIIYGICILTIFSFCIGITLAELASAYPNAAAQIYWAQKLAPPKYSRISAYFTGIFASAGSIFTTASINLSIGTMVLGMWTLTHPDHVIQDWQVFIVYELMTLILMMFNIWEKPLPWISQSALYISLSSFAIIIITVLAMHKGEFQDARFVFVEFTNDTGWSSSGIAFIVGLINPNWAFSCLDASTHIAEESLTPETDIPKAIIYTVIIGFITSITYSIAMFFSITDLDEIFASTTNVPIMDIFHQATRSVPAAIGLEFLILLTACMCSTQCQVWASRIVWSFARDNGLPFSNILSKVNTRTGNVVNAQIFQNIIVAIIGCIYLGSSSAFNSLIVSCVTFVLISYMLPTIFLIMNRNKIKHGPFWLHKYGYIANVGLLIYATFAFIFFNFPSVMPVSGGNMNYSPVVFGLTIIFGTIDWYFRGRHQYISLEERTKTKDEKVVQFSHQVTATQSIMSS</sequence>
<dbReference type="PROSITE" id="PS00218">
    <property type="entry name" value="AMINO_ACID_PERMEASE_1"/>
    <property type="match status" value="1"/>
</dbReference>
<feature type="transmembrane region" description="Helical" evidence="6">
    <location>
        <begin position="194"/>
        <end position="213"/>
    </location>
</feature>
<evidence type="ECO:0000313" key="7">
    <source>
        <dbReference type="EMBL" id="EMG51125.1"/>
    </source>
</evidence>
<feature type="transmembrane region" description="Helical" evidence="6">
    <location>
        <begin position="225"/>
        <end position="243"/>
    </location>
</feature>
<dbReference type="eggNOG" id="KOG1289">
    <property type="taxonomic scope" value="Eukaryota"/>
</dbReference>
<dbReference type="Gene3D" id="1.20.1740.10">
    <property type="entry name" value="Amino acid/polyamine transporter I"/>
    <property type="match status" value="1"/>
</dbReference>
<dbReference type="PIRSF" id="PIRSF006060">
    <property type="entry name" value="AA_transporter"/>
    <property type="match status" value="1"/>
</dbReference>
<evidence type="ECO:0000256" key="1">
    <source>
        <dbReference type="ARBA" id="ARBA00004141"/>
    </source>
</evidence>
<evidence type="ECO:0000256" key="2">
    <source>
        <dbReference type="ARBA" id="ARBA00022448"/>
    </source>
</evidence>
<feature type="transmembrane region" description="Helical" evidence="6">
    <location>
        <begin position="504"/>
        <end position="523"/>
    </location>
</feature>
<keyword evidence="5 6" id="KW-0472">Membrane</keyword>
<reference evidence="7 8" key="1">
    <citation type="submission" date="2013-02" db="EMBL/GenBank/DDBJ databases">
        <title>Genome sequence of Candida maltosa Xu316, a potential industrial strain for xylitol and ethanol production.</title>
        <authorList>
            <person name="Yu J."/>
            <person name="Wang Q."/>
            <person name="Geng X."/>
            <person name="Bao W."/>
            <person name="He P."/>
            <person name="Cai J."/>
        </authorList>
    </citation>
    <scope>NUCLEOTIDE SEQUENCE [LARGE SCALE GENOMIC DNA]</scope>
    <source>
        <strain evidence="8">Xu316</strain>
    </source>
</reference>
<dbReference type="GO" id="GO:0015101">
    <property type="term" value="F:organic cation transmembrane transporter activity"/>
    <property type="evidence" value="ECO:0007669"/>
    <property type="project" value="UniProtKB-ARBA"/>
</dbReference>
<comment type="caution">
    <text evidence="7">The sequence shown here is derived from an EMBL/GenBank/DDBJ whole genome shotgun (WGS) entry which is preliminary data.</text>
</comment>
<dbReference type="GO" id="GO:0006865">
    <property type="term" value="P:amino acid transport"/>
    <property type="evidence" value="ECO:0007669"/>
    <property type="project" value="InterPro"/>
</dbReference>
<feature type="transmembrane region" description="Helical" evidence="6">
    <location>
        <begin position="103"/>
        <end position="129"/>
    </location>
</feature>
<dbReference type="OrthoDB" id="2417308at2759"/>
<comment type="subcellular location">
    <subcellularLocation>
        <location evidence="1">Membrane</location>
        <topology evidence="1">Multi-pass membrane protein</topology>
    </subcellularLocation>
</comment>
<dbReference type="EMBL" id="AOGT01000006">
    <property type="protein sequence ID" value="EMG51125.1"/>
    <property type="molecule type" value="Genomic_DNA"/>
</dbReference>
<organism evidence="7 8">
    <name type="scientific">Candida maltosa (strain Xu316)</name>
    <name type="common">Yeast</name>
    <dbReference type="NCBI Taxonomy" id="1245528"/>
    <lineage>
        <taxon>Eukaryota</taxon>
        <taxon>Fungi</taxon>
        <taxon>Dikarya</taxon>
        <taxon>Ascomycota</taxon>
        <taxon>Saccharomycotina</taxon>
        <taxon>Pichiomycetes</taxon>
        <taxon>Debaryomycetaceae</taxon>
        <taxon>Candida/Lodderomyces clade</taxon>
        <taxon>Candida</taxon>
    </lineage>
</organism>
<evidence type="ECO:0000256" key="6">
    <source>
        <dbReference type="SAM" id="Phobius"/>
    </source>
</evidence>